<name>G0QLY9_ICHMU</name>
<dbReference type="eggNOG" id="KOG0157">
    <property type="taxonomic scope" value="Eukaryota"/>
</dbReference>
<feature type="binding site" description="axial binding residue" evidence="7">
    <location>
        <position position="111"/>
    </location>
    <ligand>
        <name>heme</name>
        <dbReference type="ChEBI" id="CHEBI:30413"/>
    </ligand>
    <ligandPart>
        <name>Fe</name>
        <dbReference type="ChEBI" id="CHEBI:18248"/>
    </ligandPart>
</feature>
<dbReference type="GO" id="GO:0016705">
    <property type="term" value="F:oxidoreductase activity, acting on paired donors, with incorporation or reduction of molecular oxygen"/>
    <property type="evidence" value="ECO:0007669"/>
    <property type="project" value="InterPro"/>
</dbReference>
<evidence type="ECO:0000256" key="4">
    <source>
        <dbReference type="ARBA" id="ARBA00023002"/>
    </source>
</evidence>
<keyword evidence="5 7" id="KW-0408">Iron</keyword>
<keyword evidence="2 7" id="KW-0349">Heme</keyword>
<evidence type="ECO:0000256" key="2">
    <source>
        <dbReference type="ARBA" id="ARBA00022617"/>
    </source>
</evidence>
<dbReference type="InterPro" id="IPR017972">
    <property type="entry name" value="Cyt_P450_CS"/>
</dbReference>
<proteinExistence type="inferred from homology"/>
<dbReference type="InterPro" id="IPR050196">
    <property type="entry name" value="Cytochrome_P450_Monoox"/>
</dbReference>
<dbReference type="PRINTS" id="PR00385">
    <property type="entry name" value="P450"/>
</dbReference>
<dbReference type="Gene3D" id="1.10.630.10">
    <property type="entry name" value="Cytochrome P450"/>
    <property type="match status" value="1"/>
</dbReference>
<dbReference type="RefSeq" id="XP_004038990.1">
    <property type="nucleotide sequence ID" value="XM_004038942.1"/>
</dbReference>
<evidence type="ECO:0000256" key="8">
    <source>
        <dbReference type="RuleBase" id="RU000461"/>
    </source>
</evidence>
<accession>G0QLY9</accession>
<dbReference type="PANTHER" id="PTHR24291">
    <property type="entry name" value="CYTOCHROME P450 FAMILY 4"/>
    <property type="match status" value="1"/>
</dbReference>
<dbReference type="PROSITE" id="PS00086">
    <property type="entry name" value="CYTOCHROME_P450"/>
    <property type="match status" value="1"/>
</dbReference>
<organism evidence="9 10">
    <name type="scientific">Ichthyophthirius multifiliis</name>
    <name type="common">White spot disease agent</name>
    <name type="synonym">Ich</name>
    <dbReference type="NCBI Taxonomy" id="5932"/>
    <lineage>
        <taxon>Eukaryota</taxon>
        <taxon>Sar</taxon>
        <taxon>Alveolata</taxon>
        <taxon>Ciliophora</taxon>
        <taxon>Intramacronucleata</taxon>
        <taxon>Oligohymenophorea</taxon>
        <taxon>Hymenostomatida</taxon>
        <taxon>Ophryoglenina</taxon>
        <taxon>Ichthyophthirius</taxon>
    </lineage>
</organism>
<evidence type="ECO:0000256" key="7">
    <source>
        <dbReference type="PIRSR" id="PIRSR602403-1"/>
    </source>
</evidence>
<evidence type="ECO:0000256" key="5">
    <source>
        <dbReference type="ARBA" id="ARBA00023004"/>
    </source>
</evidence>
<dbReference type="InterPro" id="IPR002403">
    <property type="entry name" value="Cyt_P450_E_grp-IV"/>
</dbReference>
<dbReference type="GO" id="GO:0005506">
    <property type="term" value="F:iron ion binding"/>
    <property type="evidence" value="ECO:0007669"/>
    <property type="project" value="InterPro"/>
</dbReference>
<evidence type="ECO:0000256" key="1">
    <source>
        <dbReference type="ARBA" id="ARBA00010617"/>
    </source>
</evidence>
<keyword evidence="3 7" id="KW-0479">Metal-binding</keyword>
<keyword evidence="6 8" id="KW-0503">Monooxygenase</keyword>
<comment type="similarity">
    <text evidence="1 8">Belongs to the cytochrome P450 family.</text>
</comment>
<dbReference type="SUPFAM" id="SSF48264">
    <property type="entry name" value="Cytochrome P450"/>
    <property type="match status" value="1"/>
</dbReference>
<dbReference type="InterPro" id="IPR001128">
    <property type="entry name" value="Cyt_P450"/>
</dbReference>
<dbReference type="Pfam" id="PF00067">
    <property type="entry name" value="p450"/>
    <property type="match status" value="1"/>
</dbReference>
<evidence type="ECO:0000313" key="10">
    <source>
        <dbReference type="Proteomes" id="UP000008983"/>
    </source>
</evidence>
<feature type="non-terminal residue" evidence="9">
    <location>
        <position position="161"/>
    </location>
</feature>
<dbReference type="Proteomes" id="UP000008983">
    <property type="component" value="Unassembled WGS sequence"/>
</dbReference>
<dbReference type="STRING" id="857967.G0QLY9"/>
<evidence type="ECO:0000256" key="3">
    <source>
        <dbReference type="ARBA" id="ARBA00022723"/>
    </source>
</evidence>
<dbReference type="EMBL" id="GL983333">
    <property type="protein sequence ID" value="EGR33766.1"/>
    <property type="molecule type" value="Genomic_DNA"/>
</dbReference>
<comment type="cofactor">
    <cofactor evidence="7">
        <name>heme</name>
        <dbReference type="ChEBI" id="CHEBI:30413"/>
    </cofactor>
</comment>
<dbReference type="PRINTS" id="PR00465">
    <property type="entry name" value="EP450IV"/>
</dbReference>
<keyword evidence="10" id="KW-1185">Reference proteome</keyword>
<evidence type="ECO:0000313" key="9">
    <source>
        <dbReference type="EMBL" id="EGR33766.1"/>
    </source>
</evidence>
<dbReference type="OrthoDB" id="290742at2759"/>
<dbReference type="GO" id="GO:0020037">
    <property type="term" value="F:heme binding"/>
    <property type="evidence" value="ECO:0007669"/>
    <property type="project" value="InterPro"/>
</dbReference>
<keyword evidence="4 8" id="KW-0560">Oxidoreductase</keyword>
<dbReference type="InParanoid" id="G0QLY9"/>
<dbReference type="InterPro" id="IPR036396">
    <property type="entry name" value="Cyt_P450_sf"/>
</dbReference>
<gene>
    <name evidence="9" type="ORF">IMG5_039040</name>
</gene>
<evidence type="ECO:0000256" key="6">
    <source>
        <dbReference type="ARBA" id="ARBA00023033"/>
    </source>
</evidence>
<dbReference type="GeneID" id="14909953"/>
<dbReference type="GO" id="GO:0004497">
    <property type="term" value="F:monooxygenase activity"/>
    <property type="evidence" value="ECO:0007669"/>
    <property type="project" value="UniProtKB-KW"/>
</dbReference>
<reference evidence="9 10" key="1">
    <citation type="submission" date="2011-07" db="EMBL/GenBank/DDBJ databases">
        <authorList>
            <person name="Coyne R."/>
            <person name="Brami D."/>
            <person name="Johnson J."/>
            <person name="Hostetler J."/>
            <person name="Hannick L."/>
            <person name="Clark T."/>
            <person name="Cassidy-Hanley D."/>
            <person name="Inman J."/>
        </authorList>
    </citation>
    <scope>NUCLEOTIDE SEQUENCE [LARGE SCALE GENOMIC DNA]</scope>
    <source>
        <strain evidence="9 10">G5</strain>
    </source>
</reference>
<dbReference type="AlphaFoldDB" id="G0QLY9"/>
<sequence>MKEKLQKEILENTDNSHKTLQALPYLNAVMKETLRYYGPTNNIMGRIAIKDHYLDNIFIYKGTSLNILSHAIHRNPIYYKDPHVFNPQRWIDQPNNIPFTFNSFSSGQRNCVGQHMAQMEARIIVNYFIKTFEFECDDNYEMIYVPSFLHGPLHKLRINLK</sequence>
<protein>
    <submittedName>
        <fullName evidence="9">Uncharacterized protein</fullName>
    </submittedName>
</protein>
<dbReference type="OMA" id="WITARME"/>
<dbReference type="PANTHER" id="PTHR24291:SF50">
    <property type="entry name" value="BIFUNCTIONAL ALBAFLAVENONE MONOOXYGENASE_TERPENE SYNTHASE"/>
    <property type="match status" value="1"/>
</dbReference>